<dbReference type="Proteomes" id="UP000061382">
    <property type="component" value="Chromosome"/>
</dbReference>
<dbReference type="OrthoDB" id="9808735at2"/>
<gene>
    <name evidence="2" type="ORF">DC20_12040</name>
</gene>
<feature type="domain" description="Rhodanese" evidence="1">
    <location>
        <begin position="16"/>
        <end position="104"/>
    </location>
</feature>
<evidence type="ECO:0000313" key="3">
    <source>
        <dbReference type="Proteomes" id="UP000061382"/>
    </source>
</evidence>
<dbReference type="InterPro" id="IPR001763">
    <property type="entry name" value="Rhodanese-like_dom"/>
</dbReference>
<reference evidence="2 3" key="1">
    <citation type="submission" date="2015-08" db="EMBL/GenBank/DDBJ databases">
        <title>Complete genome sequence of Rufibacter tibetensis strain 1351t, a radiation-resistant bacterium from tibet plateau.</title>
        <authorList>
            <person name="Dai J."/>
        </authorList>
    </citation>
    <scope>NUCLEOTIDE SEQUENCE [LARGE SCALE GENOMIC DNA]</scope>
    <source>
        <strain evidence="2 3">1351</strain>
    </source>
</reference>
<accession>A0A0P0CQB8</accession>
<dbReference type="SMART" id="SM00450">
    <property type="entry name" value="RHOD"/>
    <property type="match status" value="1"/>
</dbReference>
<sequence>MLPEITPQQMKERLDQQEPLQLIDVREPQEWEICNLGGQLIPLADLPKQAANLDKDKTTVLICHHGFRSAQALMFLQQRHGFTNLLNLKGGVHAWAQEVDPNFPVY</sequence>
<dbReference type="Gene3D" id="3.40.250.10">
    <property type="entry name" value="Rhodanese-like domain"/>
    <property type="match status" value="1"/>
</dbReference>
<organism evidence="2 3">
    <name type="scientific">Rufibacter tibetensis</name>
    <dbReference type="NCBI Taxonomy" id="512763"/>
    <lineage>
        <taxon>Bacteria</taxon>
        <taxon>Pseudomonadati</taxon>
        <taxon>Bacteroidota</taxon>
        <taxon>Cytophagia</taxon>
        <taxon>Cytophagales</taxon>
        <taxon>Hymenobacteraceae</taxon>
        <taxon>Rufibacter</taxon>
    </lineage>
</organism>
<dbReference type="EMBL" id="CP012643">
    <property type="protein sequence ID" value="ALI99570.1"/>
    <property type="molecule type" value="Genomic_DNA"/>
</dbReference>
<dbReference type="SUPFAM" id="SSF52821">
    <property type="entry name" value="Rhodanese/Cell cycle control phosphatase"/>
    <property type="match status" value="1"/>
</dbReference>
<dbReference type="PANTHER" id="PTHR43031">
    <property type="entry name" value="FAD-DEPENDENT OXIDOREDUCTASE"/>
    <property type="match status" value="1"/>
</dbReference>
<keyword evidence="3" id="KW-1185">Reference proteome</keyword>
<proteinExistence type="predicted"/>
<dbReference type="STRING" id="512763.DC20_12040"/>
<dbReference type="InterPro" id="IPR050229">
    <property type="entry name" value="GlpE_sulfurtransferase"/>
</dbReference>
<dbReference type="PATRIC" id="fig|512763.3.peg.2641"/>
<evidence type="ECO:0000313" key="2">
    <source>
        <dbReference type="EMBL" id="ALI99570.1"/>
    </source>
</evidence>
<dbReference type="KEGG" id="rti:DC20_12040"/>
<name>A0A0P0CQB8_9BACT</name>
<protein>
    <submittedName>
        <fullName evidence="2">Rhodanese</fullName>
    </submittedName>
</protein>
<evidence type="ECO:0000259" key="1">
    <source>
        <dbReference type="PROSITE" id="PS50206"/>
    </source>
</evidence>
<dbReference type="AlphaFoldDB" id="A0A0P0CQB8"/>
<dbReference type="PROSITE" id="PS50206">
    <property type="entry name" value="RHODANESE_3"/>
    <property type="match status" value="1"/>
</dbReference>
<dbReference type="Pfam" id="PF00581">
    <property type="entry name" value="Rhodanese"/>
    <property type="match status" value="1"/>
</dbReference>
<dbReference type="InterPro" id="IPR036873">
    <property type="entry name" value="Rhodanese-like_dom_sf"/>
</dbReference>
<dbReference type="PANTHER" id="PTHR43031:SF17">
    <property type="entry name" value="SULFURTRANSFERASE YTWF-RELATED"/>
    <property type="match status" value="1"/>
</dbReference>